<evidence type="ECO:0000313" key="2">
    <source>
        <dbReference type="EMBL" id="HIU12915.1"/>
    </source>
</evidence>
<dbReference type="Proteomes" id="UP000824175">
    <property type="component" value="Unassembled WGS sequence"/>
</dbReference>
<evidence type="ECO:0000313" key="3">
    <source>
        <dbReference type="Proteomes" id="UP000824175"/>
    </source>
</evidence>
<dbReference type="AlphaFoldDB" id="A0A9D1HLV6"/>
<gene>
    <name evidence="2" type="ORF">IAD15_02450</name>
</gene>
<name>A0A9D1HLV6_9FIRM</name>
<protein>
    <recommendedName>
        <fullName evidence="4">DUF3796 domain-containing protein</fullName>
    </recommendedName>
</protein>
<sequence length="113" mass="12835">MKSINYVGFLSLLALLAILGLTMHEPGLIGFLGFLYFIRYFWVEPSLAFKHILQKAGCYAFLTELFCFLPLFFIAFFTLPFDLALTVALGISFIAAIATFTFSLVYFELKYLS</sequence>
<reference evidence="2" key="1">
    <citation type="submission" date="2020-10" db="EMBL/GenBank/DDBJ databases">
        <authorList>
            <person name="Gilroy R."/>
        </authorList>
    </citation>
    <scope>NUCLEOTIDE SEQUENCE</scope>
    <source>
        <strain evidence="2">CHK195-11698</strain>
    </source>
</reference>
<evidence type="ECO:0000256" key="1">
    <source>
        <dbReference type="SAM" id="Phobius"/>
    </source>
</evidence>
<keyword evidence="1" id="KW-1133">Transmembrane helix</keyword>
<reference evidence="2" key="2">
    <citation type="journal article" date="2021" name="PeerJ">
        <title>Extensive microbial diversity within the chicken gut microbiome revealed by metagenomics and culture.</title>
        <authorList>
            <person name="Gilroy R."/>
            <person name="Ravi A."/>
            <person name="Getino M."/>
            <person name="Pursley I."/>
            <person name="Horton D.L."/>
            <person name="Alikhan N.F."/>
            <person name="Baker D."/>
            <person name="Gharbi K."/>
            <person name="Hall N."/>
            <person name="Watson M."/>
            <person name="Adriaenssens E.M."/>
            <person name="Foster-Nyarko E."/>
            <person name="Jarju S."/>
            <person name="Secka A."/>
            <person name="Antonio M."/>
            <person name="Oren A."/>
            <person name="Chaudhuri R.R."/>
            <person name="La Ragione R."/>
            <person name="Hildebrand F."/>
            <person name="Pallen M.J."/>
        </authorList>
    </citation>
    <scope>NUCLEOTIDE SEQUENCE</scope>
    <source>
        <strain evidence="2">CHK195-11698</strain>
    </source>
</reference>
<proteinExistence type="predicted"/>
<organism evidence="2 3">
    <name type="scientific">Candidatus Fimiplasma intestinipullorum</name>
    <dbReference type="NCBI Taxonomy" id="2840825"/>
    <lineage>
        <taxon>Bacteria</taxon>
        <taxon>Bacillati</taxon>
        <taxon>Bacillota</taxon>
        <taxon>Clostridia</taxon>
        <taxon>Eubacteriales</taxon>
        <taxon>Candidatus Fimiplasma</taxon>
    </lineage>
</organism>
<feature type="transmembrane region" description="Helical" evidence="1">
    <location>
        <begin position="83"/>
        <end position="107"/>
    </location>
</feature>
<keyword evidence="1" id="KW-0472">Membrane</keyword>
<dbReference type="EMBL" id="DVMJ01000016">
    <property type="protein sequence ID" value="HIU12915.1"/>
    <property type="molecule type" value="Genomic_DNA"/>
</dbReference>
<evidence type="ECO:0008006" key="4">
    <source>
        <dbReference type="Google" id="ProtNLM"/>
    </source>
</evidence>
<feature type="transmembrane region" description="Helical" evidence="1">
    <location>
        <begin position="58"/>
        <end position="77"/>
    </location>
</feature>
<keyword evidence="1" id="KW-0812">Transmembrane</keyword>
<comment type="caution">
    <text evidence="2">The sequence shown here is derived from an EMBL/GenBank/DDBJ whole genome shotgun (WGS) entry which is preliminary data.</text>
</comment>
<feature type="transmembrane region" description="Helical" evidence="1">
    <location>
        <begin position="6"/>
        <end position="37"/>
    </location>
</feature>
<accession>A0A9D1HLV6</accession>